<keyword evidence="3" id="KW-1185">Reference proteome</keyword>
<feature type="region of interest" description="Disordered" evidence="1">
    <location>
        <begin position="104"/>
        <end position="128"/>
    </location>
</feature>
<evidence type="ECO:0000256" key="1">
    <source>
        <dbReference type="SAM" id="MobiDB-lite"/>
    </source>
</evidence>
<protein>
    <recommendedName>
        <fullName evidence="4">Gag protein</fullName>
    </recommendedName>
</protein>
<evidence type="ECO:0000313" key="2">
    <source>
        <dbReference type="EMBL" id="CAG7688535.1"/>
    </source>
</evidence>
<reference evidence="2" key="1">
    <citation type="submission" date="2021-06" db="EMBL/GenBank/DDBJ databases">
        <authorList>
            <person name="Hodson N. C."/>
            <person name="Mongue J. A."/>
            <person name="Jaron S. K."/>
        </authorList>
    </citation>
    <scope>NUCLEOTIDE SEQUENCE</scope>
</reference>
<dbReference type="EMBL" id="CAJVCH010020162">
    <property type="protein sequence ID" value="CAG7688535.1"/>
    <property type="molecule type" value="Genomic_DNA"/>
</dbReference>
<feature type="non-terminal residue" evidence="2">
    <location>
        <position position="1"/>
    </location>
</feature>
<accession>A0A8J2NT40</accession>
<proteinExistence type="predicted"/>
<feature type="compositionally biased region" description="Polar residues" evidence="1">
    <location>
        <begin position="221"/>
        <end position="232"/>
    </location>
</feature>
<feature type="region of interest" description="Disordered" evidence="1">
    <location>
        <begin position="163"/>
        <end position="232"/>
    </location>
</feature>
<comment type="caution">
    <text evidence="2">The sequence shown here is derived from an EMBL/GenBank/DDBJ whole genome shotgun (WGS) entry which is preliminary data.</text>
</comment>
<organism evidence="2 3">
    <name type="scientific">Allacma fusca</name>
    <dbReference type="NCBI Taxonomy" id="39272"/>
    <lineage>
        <taxon>Eukaryota</taxon>
        <taxon>Metazoa</taxon>
        <taxon>Ecdysozoa</taxon>
        <taxon>Arthropoda</taxon>
        <taxon>Hexapoda</taxon>
        <taxon>Collembola</taxon>
        <taxon>Symphypleona</taxon>
        <taxon>Sminthuridae</taxon>
        <taxon>Allacma</taxon>
    </lineage>
</organism>
<dbReference type="AlphaFoldDB" id="A0A8J2NT40"/>
<sequence>MGKPAKEIWKFVSSSLIRRFDHENLKPAKQAALDSFRYTAGMSADSFVAELQHLCLDLDPRLTDDAIIEKARGKLPPSIGSFAVTLSRNIPEFIKNIRGLLRNTPMDTSTRSRSSTSASQAPQLNESSVRATNQLVCDYCNRSNHHWKQCRDFQRDVVNGNTSRIMQYQPPPDLMQFEEHPPQQNYPPLENYRQSNNPPPQRNYQQPDNNFPNYQRPRPNPQYQGNQQSQYP</sequence>
<feature type="compositionally biased region" description="Low complexity" evidence="1">
    <location>
        <begin position="108"/>
        <end position="119"/>
    </location>
</feature>
<gene>
    <name evidence="2" type="ORF">AFUS01_LOCUS3356</name>
</gene>
<dbReference type="Proteomes" id="UP000708208">
    <property type="component" value="Unassembled WGS sequence"/>
</dbReference>
<name>A0A8J2NT40_9HEXA</name>
<evidence type="ECO:0008006" key="4">
    <source>
        <dbReference type="Google" id="ProtNLM"/>
    </source>
</evidence>
<evidence type="ECO:0000313" key="3">
    <source>
        <dbReference type="Proteomes" id="UP000708208"/>
    </source>
</evidence>
<feature type="compositionally biased region" description="Low complexity" evidence="1">
    <location>
        <begin position="191"/>
        <end position="210"/>
    </location>
</feature>